<dbReference type="InterPro" id="IPR045851">
    <property type="entry name" value="AMP-bd_C_sf"/>
</dbReference>
<dbReference type="GO" id="GO:0005829">
    <property type="term" value="C:cytosol"/>
    <property type="evidence" value="ECO:0007669"/>
    <property type="project" value="TreeGrafter"/>
</dbReference>
<dbReference type="GO" id="GO:0031177">
    <property type="term" value="F:phosphopantetheine binding"/>
    <property type="evidence" value="ECO:0007669"/>
    <property type="project" value="TreeGrafter"/>
</dbReference>
<dbReference type="GO" id="GO:0044550">
    <property type="term" value="P:secondary metabolite biosynthetic process"/>
    <property type="evidence" value="ECO:0007669"/>
    <property type="project" value="TreeGrafter"/>
</dbReference>
<dbReference type="Gene3D" id="3.40.50.12780">
    <property type="entry name" value="N-terminal domain of ligase-like"/>
    <property type="match status" value="1"/>
</dbReference>
<name>X8CN46_MYCXE</name>
<dbReference type="InterPro" id="IPR042099">
    <property type="entry name" value="ANL_N_sf"/>
</dbReference>
<dbReference type="SUPFAM" id="SSF56801">
    <property type="entry name" value="Acetyl-CoA synthetase-like"/>
    <property type="match status" value="1"/>
</dbReference>
<organism evidence="1">
    <name type="scientific">Mycobacterium xenopi 4042</name>
    <dbReference type="NCBI Taxonomy" id="1299334"/>
    <lineage>
        <taxon>Bacteria</taxon>
        <taxon>Bacillati</taxon>
        <taxon>Actinomycetota</taxon>
        <taxon>Actinomycetes</taxon>
        <taxon>Mycobacteriales</taxon>
        <taxon>Mycobacteriaceae</taxon>
        <taxon>Mycobacterium</taxon>
    </lineage>
</organism>
<dbReference type="PANTHER" id="PTHR45527:SF1">
    <property type="entry name" value="FATTY ACID SYNTHASE"/>
    <property type="match status" value="1"/>
</dbReference>
<dbReference type="GO" id="GO:0043041">
    <property type="term" value="P:amino acid activation for nonribosomal peptide biosynthetic process"/>
    <property type="evidence" value="ECO:0007669"/>
    <property type="project" value="TreeGrafter"/>
</dbReference>
<dbReference type="Gene3D" id="3.30.300.30">
    <property type="match status" value="1"/>
</dbReference>
<gene>
    <name evidence="1" type="ORF">I553_8927</name>
</gene>
<comment type="caution">
    <text evidence="1">The sequence shown here is derived from an EMBL/GenBank/DDBJ whole genome shotgun (WGS) entry which is preliminary data.</text>
</comment>
<sequence length="50" mass="5901">MPVWGFGARMYRTGDVVRWRADGQLDYLSRADEQVKIRGYRIELGEIGRR</sequence>
<proteinExistence type="predicted"/>
<accession>X8CN46</accession>
<dbReference type="PATRIC" id="fig|1299334.3.peg.3012"/>
<dbReference type="EMBL" id="JAOB01000029">
    <property type="protein sequence ID" value="EUA56873.1"/>
    <property type="molecule type" value="Genomic_DNA"/>
</dbReference>
<evidence type="ECO:0000313" key="1">
    <source>
        <dbReference type="EMBL" id="EUA56873.1"/>
    </source>
</evidence>
<reference evidence="1" key="1">
    <citation type="submission" date="2014-01" db="EMBL/GenBank/DDBJ databases">
        <authorList>
            <person name="Brown-Elliot B."/>
            <person name="Wallace R."/>
            <person name="Lenaerts A."/>
            <person name="Ordway D."/>
            <person name="DeGroote M.A."/>
            <person name="Parker T."/>
            <person name="Sizemore C."/>
            <person name="Tallon L.J."/>
            <person name="Sadzewicz L.K."/>
            <person name="Sengamalay N."/>
            <person name="Fraser C.M."/>
            <person name="Hine E."/>
            <person name="Shefchek K.A."/>
            <person name="Das S.P."/>
            <person name="Tettelin H."/>
        </authorList>
    </citation>
    <scope>NUCLEOTIDE SEQUENCE [LARGE SCALE GENOMIC DNA]</scope>
    <source>
        <strain evidence="1">4042</strain>
    </source>
</reference>
<dbReference type="PANTHER" id="PTHR45527">
    <property type="entry name" value="NONRIBOSOMAL PEPTIDE SYNTHETASE"/>
    <property type="match status" value="1"/>
</dbReference>
<protein>
    <submittedName>
        <fullName evidence="1">AMP-binding enzyme family protein</fullName>
    </submittedName>
</protein>
<dbReference type="AlphaFoldDB" id="X8CN46"/>